<keyword evidence="2" id="KW-1185">Reference proteome</keyword>
<accession>B4EP72</accession>
<protein>
    <submittedName>
        <fullName evidence="1">Uncharacterized protein</fullName>
    </submittedName>
</protein>
<reference evidence="1 2" key="1">
    <citation type="journal article" date="2009" name="J. Bacteriol.">
        <title>The genome of Burkholderia cenocepacia J2315, an epidemic pathogen of cystic fibrosis patients.</title>
        <authorList>
            <person name="Holden M.T."/>
            <person name="Seth-Smith H.M."/>
            <person name="Crossman L.C."/>
            <person name="Sebaihia M."/>
            <person name="Bentley S.D."/>
            <person name="Cerdeno-Tarraga A.M."/>
            <person name="Thomson N.R."/>
            <person name="Bason N."/>
            <person name="Quail M.A."/>
            <person name="Sharp S."/>
            <person name="Cherevach I."/>
            <person name="Churcher C."/>
            <person name="Goodhead I."/>
            <person name="Hauser H."/>
            <person name="Holroyd N."/>
            <person name="Mungall K."/>
            <person name="Scott P."/>
            <person name="Walker D."/>
            <person name="White B."/>
            <person name="Rose H."/>
            <person name="Iversen P."/>
            <person name="Mil-Homens D."/>
            <person name="Rocha E.P."/>
            <person name="Fialho A.M."/>
            <person name="Baldwin A."/>
            <person name="Dowson C."/>
            <person name="Barrell B.G."/>
            <person name="Govan J.R."/>
            <person name="Vandamme P."/>
            <person name="Hart C.A."/>
            <person name="Mahenthiralingam E."/>
            <person name="Parkhill J."/>
        </authorList>
    </citation>
    <scope>NUCLEOTIDE SEQUENCE [LARGE SCALE GENOMIC DNA]</scope>
    <source>
        <strain evidence="2">ATCC BAA-245 / DSM 16553 / LMG 16656 / NCTC 13227 / J2315 / CF5610</strain>
    </source>
</reference>
<organism evidence="1 2">
    <name type="scientific">Burkholderia cenocepacia (strain ATCC BAA-245 / DSM 16553 / LMG 16656 / NCTC 13227 / J2315 / CF5610)</name>
    <name type="common">Burkholderia cepacia (strain J2315)</name>
    <dbReference type="NCBI Taxonomy" id="216591"/>
    <lineage>
        <taxon>Bacteria</taxon>
        <taxon>Pseudomonadati</taxon>
        <taxon>Pseudomonadota</taxon>
        <taxon>Betaproteobacteria</taxon>
        <taxon>Burkholderiales</taxon>
        <taxon>Burkholderiaceae</taxon>
        <taxon>Burkholderia</taxon>
        <taxon>Burkholderia cepacia complex</taxon>
    </lineage>
</organism>
<sequence>MTRPPRKLIPDDQCIVVFDTTPVRALAEQPTLPSWVATFAKMSRDGYSFSLADNALTELLNQRIKNGLDDADLRTIVGALAQFLNPNVPVLPGKRDLMSMIGESDDPAWSEAEAAAFAQAGWTVLKDPTLLDDDSRKKLAKALQEDRDDWIETFETFDAIRSKWLDQDPEGEAKNPLDQYKHPILSAALADIASRGKSQSPTMAERQDLVMRYLWRQWVRTRKSVQPYDPSNDSKINDGIDFDLYHYLTLPAYVVATEKGFHGAIEDIKVPQRDWFWKPEELAAAWERGERPRPTWKDERTDSSK</sequence>
<dbReference type="RefSeq" id="WP_006482374.1">
    <property type="nucleotide sequence ID" value="NC_011002.1"/>
</dbReference>
<dbReference type="AlphaFoldDB" id="B4EP72"/>
<evidence type="ECO:0000313" key="2">
    <source>
        <dbReference type="Proteomes" id="UP000001035"/>
    </source>
</evidence>
<name>B4EP72_BURCJ</name>
<dbReference type="EMBL" id="AM747722">
    <property type="protein sequence ID" value="CAR57615.1"/>
    <property type="molecule type" value="Genomic_DNA"/>
</dbReference>
<dbReference type="BioCyc" id="BCEN216591:G1G1V-7699-MONOMER"/>
<dbReference type="KEGG" id="bcj:BCAS0678"/>
<evidence type="ECO:0000313" key="1">
    <source>
        <dbReference type="EMBL" id="CAR57615.1"/>
    </source>
</evidence>
<proteinExistence type="predicted"/>
<gene>
    <name evidence="1" type="ORF">BCAS0678</name>
</gene>
<dbReference type="eggNOG" id="ENOG5033M8R">
    <property type="taxonomic scope" value="Bacteria"/>
</dbReference>
<dbReference type="Proteomes" id="UP000001035">
    <property type="component" value="Chromosome 3"/>
</dbReference>
<dbReference type="HOGENOM" id="CLU_911123_0_0_4"/>